<protein>
    <submittedName>
        <fullName evidence="2">Uncharacterized protein</fullName>
    </submittedName>
</protein>
<keyword evidence="1" id="KW-0472">Membrane</keyword>
<dbReference type="Proteomes" id="UP000006352">
    <property type="component" value="Unassembled WGS sequence"/>
</dbReference>
<sequence>MASTTILTAFLILAWFLFALLVLILTIAFHYLKATYKVEIILTRQPTTPTIDLTPEWPTGAQVNSPDPLVPTPFTDLFSDSPMASTTILAAFLILAWFLFALLILILTIVFYYLKATYKVEIVLTRQPTTPTVDLTPEWPTGAQW</sequence>
<proteinExistence type="predicted"/>
<gene>
    <name evidence="2" type="ORF">FIBRA_09320</name>
</gene>
<dbReference type="GeneID" id="24101902"/>
<feature type="transmembrane region" description="Helical" evidence="1">
    <location>
        <begin position="88"/>
        <end position="114"/>
    </location>
</feature>
<dbReference type="AlphaFoldDB" id="J7RHE0"/>
<dbReference type="InParanoid" id="J7RHE0"/>
<keyword evidence="1" id="KW-0812">Transmembrane</keyword>
<name>J7RHE0_9APHY</name>
<keyword evidence="3" id="KW-1185">Reference proteome</keyword>
<accession>J7RHE0</accession>
<keyword evidence="1" id="KW-1133">Transmembrane helix</keyword>
<evidence type="ECO:0000313" key="3">
    <source>
        <dbReference type="Proteomes" id="UP000006352"/>
    </source>
</evidence>
<organism evidence="2 3">
    <name type="scientific">Fibroporia radiculosa</name>
    <dbReference type="NCBI Taxonomy" id="599839"/>
    <lineage>
        <taxon>Eukaryota</taxon>
        <taxon>Fungi</taxon>
        <taxon>Dikarya</taxon>
        <taxon>Basidiomycota</taxon>
        <taxon>Agaricomycotina</taxon>
        <taxon>Agaricomycetes</taxon>
        <taxon>Polyporales</taxon>
        <taxon>Fibroporiaceae</taxon>
        <taxon>Fibroporia</taxon>
    </lineage>
</organism>
<evidence type="ECO:0000313" key="2">
    <source>
        <dbReference type="EMBL" id="CCM07002.1"/>
    </source>
</evidence>
<feature type="transmembrane region" description="Helical" evidence="1">
    <location>
        <begin position="6"/>
        <end position="32"/>
    </location>
</feature>
<dbReference type="HOGENOM" id="CLU_1786870_0_0_1"/>
<evidence type="ECO:0000256" key="1">
    <source>
        <dbReference type="SAM" id="Phobius"/>
    </source>
</evidence>
<reference evidence="2 3" key="1">
    <citation type="journal article" date="2012" name="Appl. Environ. Microbiol.">
        <title>Short-read sequencing for genomic analysis of the brown rot fungus Fibroporia radiculosa.</title>
        <authorList>
            <person name="Tang J.D."/>
            <person name="Perkins A.D."/>
            <person name="Sonstegard T.S."/>
            <person name="Schroeder S.G."/>
            <person name="Burgess S.C."/>
            <person name="Diehl S.V."/>
        </authorList>
    </citation>
    <scope>NUCLEOTIDE SEQUENCE [LARGE SCALE GENOMIC DNA]</scope>
    <source>
        <strain evidence="2 3">TFFH 294</strain>
    </source>
</reference>
<dbReference type="RefSeq" id="XP_012177023.1">
    <property type="nucleotide sequence ID" value="XM_012321633.1"/>
</dbReference>
<dbReference type="EMBL" id="HE797605">
    <property type="protein sequence ID" value="CCM07002.1"/>
    <property type="molecule type" value="Genomic_DNA"/>
</dbReference>